<evidence type="ECO:0000313" key="3">
    <source>
        <dbReference type="Proteomes" id="UP000799291"/>
    </source>
</evidence>
<dbReference type="AlphaFoldDB" id="A0A6G1J583"/>
<proteinExistence type="predicted"/>
<keyword evidence="3" id="KW-1185">Reference proteome</keyword>
<feature type="compositionally biased region" description="Low complexity" evidence="1">
    <location>
        <begin position="147"/>
        <end position="162"/>
    </location>
</feature>
<accession>A0A6G1J583</accession>
<name>A0A6G1J583_9PLEO</name>
<dbReference type="Proteomes" id="UP000799291">
    <property type="component" value="Unassembled WGS sequence"/>
</dbReference>
<feature type="region of interest" description="Disordered" evidence="1">
    <location>
        <begin position="1"/>
        <end position="309"/>
    </location>
</feature>
<feature type="compositionally biased region" description="Polar residues" evidence="1">
    <location>
        <begin position="70"/>
        <end position="82"/>
    </location>
</feature>
<feature type="region of interest" description="Disordered" evidence="1">
    <location>
        <begin position="388"/>
        <end position="409"/>
    </location>
</feature>
<organism evidence="2 3">
    <name type="scientific">Lentithecium fluviatile CBS 122367</name>
    <dbReference type="NCBI Taxonomy" id="1168545"/>
    <lineage>
        <taxon>Eukaryota</taxon>
        <taxon>Fungi</taxon>
        <taxon>Dikarya</taxon>
        <taxon>Ascomycota</taxon>
        <taxon>Pezizomycotina</taxon>
        <taxon>Dothideomycetes</taxon>
        <taxon>Pleosporomycetidae</taxon>
        <taxon>Pleosporales</taxon>
        <taxon>Massarineae</taxon>
        <taxon>Lentitheciaceae</taxon>
        <taxon>Lentithecium</taxon>
    </lineage>
</organism>
<evidence type="ECO:0000313" key="2">
    <source>
        <dbReference type="EMBL" id="KAF2685395.1"/>
    </source>
</evidence>
<feature type="region of interest" description="Disordered" evidence="1">
    <location>
        <begin position="490"/>
        <end position="544"/>
    </location>
</feature>
<feature type="compositionally biased region" description="Polar residues" evidence="1">
    <location>
        <begin position="199"/>
        <end position="218"/>
    </location>
</feature>
<evidence type="ECO:0000256" key="1">
    <source>
        <dbReference type="SAM" id="MobiDB-lite"/>
    </source>
</evidence>
<dbReference type="EMBL" id="MU005579">
    <property type="protein sequence ID" value="KAF2685395.1"/>
    <property type="molecule type" value="Genomic_DNA"/>
</dbReference>
<gene>
    <name evidence="2" type="ORF">K458DRAFT_24029</name>
</gene>
<feature type="compositionally biased region" description="Basic residues" evidence="1">
    <location>
        <begin position="288"/>
        <end position="298"/>
    </location>
</feature>
<sequence>MADKRDPGDGRNIYKRAASSPKAQDPASTSESPTSQSLSFKIQSPESRRSTWPSPLSAPSTLLTHPIHSLNINSMPDSSVSAPASALNRAPGGEVGSEQLPQTSQEEQRSDGQRQLPAKISKNFDPNNGRRIRGLISGMEKGYGLVPSPQAQPQGPSQTPSPEEYHPTTGIDFDPNTNHRNPFLNLPVLDNGGFRTSVLPDSNSAQQGPTKPTYTARYSSQPPHTQPSPPACTTECPGDPANPWSDLNFGGFGPPPYRGKMRGRGGGWAPRGQPGWARSGEDDCEGRKHGHGKVRGRGSLRSGNHGGHIGGQPHPLFVPPPPPSSMGPYGTSYAPFPLQCPQSSGWMNSRPGFGPPTSDYPRHPTPATGYLNHPAHYPSLPTLSNYSYQPEGSYPHNRHNGNNAYYPSPSPCYPSGNPGNLHTLWSQLPSDLRPMGQGSLSRSPQSGWGPQVGPNWSPPYQFNPPIGPLPSPQRVPYYPPSSPIVPGWVLGGETMPRSTQRSSLSISPLTLPPQGVPSSGLADVGEDEEAAKCQAHGDAGDENE</sequence>
<reference evidence="2" key="1">
    <citation type="journal article" date="2020" name="Stud. Mycol.">
        <title>101 Dothideomycetes genomes: a test case for predicting lifestyles and emergence of pathogens.</title>
        <authorList>
            <person name="Haridas S."/>
            <person name="Albert R."/>
            <person name="Binder M."/>
            <person name="Bloem J."/>
            <person name="Labutti K."/>
            <person name="Salamov A."/>
            <person name="Andreopoulos B."/>
            <person name="Baker S."/>
            <person name="Barry K."/>
            <person name="Bills G."/>
            <person name="Bluhm B."/>
            <person name="Cannon C."/>
            <person name="Castanera R."/>
            <person name="Culley D."/>
            <person name="Daum C."/>
            <person name="Ezra D."/>
            <person name="Gonzalez J."/>
            <person name="Henrissat B."/>
            <person name="Kuo A."/>
            <person name="Liang C."/>
            <person name="Lipzen A."/>
            <person name="Lutzoni F."/>
            <person name="Magnuson J."/>
            <person name="Mondo S."/>
            <person name="Nolan M."/>
            <person name="Ohm R."/>
            <person name="Pangilinan J."/>
            <person name="Park H.-J."/>
            <person name="Ramirez L."/>
            <person name="Alfaro M."/>
            <person name="Sun H."/>
            <person name="Tritt A."/>
            <person name="Yoshinaga Y."/>
            <person name="Zwiers L.-H."/>
            <person name="Turgeon B."/>
            <person name="Goodwin S."/>
            <person name="Spatafora J."/>
            <person name="Crous P."/>
            <person name="Grigoriev I."/>
        </authorList>
    </citation>
    <scope>NUCLEOTIDE SEQUENCE</scope>
    <source>
        <strain evidence="2">CBS 122367</strain>
    </source>
</reference>
<protein>
    <submittedName>
        <fullName evidence="2">Uncharacterized protein</fullName>
    </submittedName>
</protein>
<feature type="compositionally biased region" description="Polar residues" evidence="1">
    <location>
        <begin position="40"/>
        <end position="63"/>
    </location>
</feature>
<feature type="compositionally biased region" description="Low complexity" evidence="1">
    <location>
        <begin position="28"/>
        <end position="39"/>
    </location>
</feature>